<comment type="caution">
    <text evidence="3">The sequence shown here is derived from an EMBL/GenBank/DDBJ whole genome shotgun (WGS) entry which is preliminary data.</text>
</comment>
<evidence type="ECO:0000256" key="1">
    <source>
        <dbReference type="ARBA" id="ARBA00023002"/>
    </source>
</evidence>
<dbReference type="NCBIfam" id="NF005322">
    <property type="entry name" value="PRK06853.1-2"/>
    <property type="match status" value="1"/>
</dbReference>
<dbReference type="PANTHER" id="PTHR43854:SF1">
    <property type="entry name" value="INDOLEPYRUVATE OXIDOREDUCTASE SUBUNIT IORB"/>
    <property type="match status" value="1"/>
</dbReference>
<keyword evidence="3" id="KW-0670">Pyruvate</keyword>
<dbReference type="Gene3D" id="3.40.920.10">
    <property type="entry name" value="Pyruvate-ferredoxin oxidoreductase, PFOR, domain III"/>
    <property type="match status" value="1"/>
</dbReference>
<dbReference type="AlphaFoldDB" id="A0A0S8GKI8"/>
<dbReference type="InterPro" id="IPR052198">
    <property type="entry name" value="IorB_Oxidoreductase"/>
</dbReference>
<dbReference type="PATRIC" id="fig|1703780.3.peg.2248"/>
<proteinExistence type="predicted"/>
<feature type="domain" description="Pyruvate/ketoisovalerate oxidoreductase catalytic" evidence="2">
    <location>
        <begin position="12"/>
        <end position="187"/>
    </location>
</feature>
<dbReference type="PANTHER" id="PTHR43854">
    <property type="entry name" value="INDOLEPYRUVATE OXIDOREDUCTASE SUBUNIT IORB"/>
    <property type="match status" value="1"/>
</dbReference>
<gene>
    <name evidence="3" type="ORF">AMJ87_05000</name>
</gene>
<evidence type="ECO:0000259" key="2">
    <source>
        <dbReference type="Pfam" id="PF01558"/>
    </source>
</evidence>
<evidence type="ECO:0000313" key="4">
    <source>
        <dbReference type="Proteomes" id="UP000051096"/>
    </source>
</evidence>
<dbReference type="InterPro" id="IPR019752">
    <property type="entry name" value="Pyrv/ketoisovalerate_OxRed_cat"/>
</dbReference>
<dbReference type="Pfam" id="PF01558">
    <property type="entry name" value="POR"/>
    <property type="match status" value="1"/>
</dbReference>
<dbReference type="NCBIfam" id="NF005325">
    <property type="entry name" value="PRK06853.1-5"/>
    <property type="match status" value="1"/>
</dbReference>
<dbReference type="EMBL" id="LJUO01000034">
    <property type="protein sequence ID" value="KPK72348.1"/>
    <property type="molecule type" value="Genomic_DNA"/>
</dbReference>
<keyword evidence="1 3" id="KW-0560">Oxidoreductase</keyword>
<organism evidence="3 4">
    <name type="scientific">candidate division WOR_3 bacterium SM23_60</name>
    <dbReference type="NCBI Taxonomy" id="1703780"/>
    <lineage>
        <taxon>Bacteria</taxon>
        <taxon>Bacteria division WOR-3</taxon>
    </lineage>
</organism>
<dbReference type="GO" id="GO:0043805">
    <property type="term" value="F:indolepyruvate ferredoxin oxidoreductase activity"/>
    <property type="evidence" value="ECO:0007669"/>
    <property type="project" value="UniProtKB-EC"/>
</dbReference>
<dbReference type="EC" id="1.2.7.8" evidence="3"/>
<reference evidence="3 4" key="1">
    <citation type="journal article" date="2015" name="Microbiome">
        <title>Genomic resolution of linkages in carbon, nitrogen, and sulfur cycling among widespread estuary sediment bacteria.</title>
        <authorList>
            <person name="Baker B.J."/>
            <person name="Lazar C.S."/>
            <person name="Teske A.P."/>
            <person name="Dick G.J."/>
        </authorList>
    </citation>
    <scope>NUCLEOTIDE SEQUENCE [LARGE SCALE GENOMIC DNA]</scope>
    <source>
        <strain evidence="3">SM23_60</strain>
    </source>
</reference>
<sequence length="191" mass="21266">MNTKNIVICGVGGQGIILASNVLCTAAFAEGNDVKKSEVHGMAQRGGSVITHVRFGRKVYSPLIEQGTADFILAFEKLEALRYLRYVKPEGMIIVNDREIPPMSVLIGAAEYPQDINRKLKRRGKILFVDANERALELGNIRTVNIILLGVLSRFMDFEKSSWDRAIQENVKAKYVDLNIVAFEKGKEIAV</sequence>
<evidence type="ECO:0000313" key="3">
    <source>
        <dbReference type="EMBL" id="KPK72348.1"/>
    </source>
</evidence>
<name>A0A0S8GKI8_UNCW3</name>
<dbReference type="SUPFAM" id="SSF53323">
    <property type="entry name" value="Pyruvate-ferredoxin oxidoreductase, PFOR, domain III"/>
    <property type="match status" value="1"/>
</dbReference>
<accession>A0A0S8GKI8</accession>
<dbReference type="Proteomes" id="UP000051096">
    <property type="component" value="Unassembled WGS sequence"/>
</dbReference>
<protein>
    <submittedName>
        <fullName evidence="3">Indolepyruvate oxidoreductase subunit beta</fullName>
        <ecNumber evidence="3">1.2.7.8</ecNumber>
    </submittedName>
</protein>
<dbReference type="InterPro" id="IPR002869">
    <property type="entry name" value="Pyrv_flavodox_OxRed_cen"/>
</dbReference>